<dbReference type="EMBL" id="ACEC01000077">
    <property type="protein sequence ID" value="EEG30039.1"/>
    <property type="molecule type" value="Genomic_DNA"/>
</dbReference>
<gene>
    <name evidence="1" type="ORF">CLOSTMETH_02359</name>
</gene>
<organism evidence="1 2">
    <name type="scientific">[Clostridium] methylpentosum DSM 5476</name>
    <dbReference type="NCBI Taxonomy" id="537013"/>
    <lineage>
        <taxon>Bacteria</taxon>
        <taxon>Bacillati</taxon>
        <taxon>Bacillota</taxon>
        <taxon>Clostridia</taxon>
        <taxon>Eubacteriales</taxon>
        <taxon>Oscillospiraceae</taxon>
        <taxon>Oscillospiraceae incertae sedis</taxon>
    </lineage>
</organism>
<dbReference type="AlphaFoldDB" id="C0EES0"/>
<evidence type="ECO:0000313" key="1">
    <source>
        <dbReference type="EMBL" id="EEG30039.1"/>
    </source>
</evidence>
<keyword evidence="2" id="KW-1185">Reference proteome</keyword>
<dbReference type="HOGENOM" id="CLU_2421776_0_0_9"/>
<reference evidence="1 2" key="2">
    <citation type="submission" date="2009-02" db="EMBL/GenBank/DDBJ databases">
        <title>Draft genome sequence of Clostridium methylpentosum (DSM 5476).</title>
        <authorList>
            <person name="Sudarsanam P."/>
            <person name="Ley R."/>
            <person name="Guruge J."/>
            <person name="Turnbaugh P.J."/>
            <person name="Mahowald M."/>
            <person name="Liep D."/>
            <person name="Gordon J."/>
        </authorList>
    </citation>
    <scope>NUCLEOTIDE SEQUENCE [LARGE SCALE GENOMIC DNA]</scope>
    <source>
        <strain evidence="1 2">DSM 5476</strain>
    </source>
</reference>
<protein>
    <submittedName>
        <fullName evidence="1">Uncharacterized protein</fullName>
    </submittedName>
</protein>
<dbReference type="STRING" id="537013.CLOSTMETH_02359"/>
<evidence type="ECO:0000313" key="2">
    <source>
        <dbReference type="Proteomes" id="UP000003340"/>
    </source>
</evidence>
<name>C0EES0_9FIRM</name>
<sequence>MGAFLVEIVLMIILDGFYQELTAGLPLLLFTGVLSVYLLGYYRNRKILFSEENLGTDWCAFLQLEIVGVVICIVFFLLISILILATQGISR</sequence>
<reference evidence="1 2" key="1">
    <citation type="submission" date="2009-01" db="EMBL/GenBank/DDBJ databases">
        <authorList>
            <person name="Fulton L."/>
            <person name="Clifton S."/>
            <person name="Fulton B."/>
            <person name="Xu J."/>
            <person name="Minx P."/>
            <person name="Pepin K.H."/>
            <person name="Johnson M."/>
            <person name="Bhonagiri V."/>
            <person name="Nash W.E."/>
            <person name="Mardis E.R."/>
            <person name="Wilson R.K."/>
        </authorList>
    </citation>
    <scope>NUCLEOTIDE SEQUENCE [LARGE SCALE GENOMIC DNA]</scope>
    <source>
        <strain evidence="1 2">DSM 5476</strain>
    </source>
</reference>
<comment type="caution">
    <text evidence="1">The sequence shown here is derived from an EMBL/GenBank/DDBJ whole genome shotgun (WGS) entry which is preliminary data.</text>
</comment>
<proteinExistence type="predicted"/>
<accession>C0EES0</accession>
<dbReference type="Proteomes" id="UP000003340">
    <property type="component" value="Unassembled WGS sequence"/>
</dbReference>